<dbReference type="GO" id="GO:0051015">
    <property type="term" value="F:actin filament binding"/>
    <property type="evidence" value="ECO:0007669"/>
    <property type="project" value="TreeGrafter"/>
</dbReference>
<reference evidence="8" key="1">
    <citation type="submission" date="2020-06" db="EMBL/GenBank/DDBJ databases">
        <title>Draft genome of Bugula neritina, a colonial animal packing powerful symbionts and potential medicines.</title>
        <authorList>
            <person name="Rayko M."/>
        </authorList>
    </citation>
    <scope>NUCLEOTIDE SEQUENCE [LARGE SCALE GENOMIC DNA]</scope>
    <source>
        <strain evidence="8">Kwan_BN1</strain>
    </source>
</reference>
<keyword evidence="1" id="KW-0547">Nucleotide-binding</keyword>
<organism evidence="8 9">
    <name type="scientific">Bugula neritina</name>
    <name type="common">Brown bryozoan</name>
    <name type="synonym">Sertularia neritina</name>
    <dbReference type="NCBI Taxonomy" id="10212"/>
    <lineage>
        <taxon>Eukaryota</taxon>
        <taxon>Metazoa</taxon>
        <taxon>Spiralia</taxon>
        <taxon>Lophotrochozoa</taxon>
        <taxon>Bryozoa</taxon>
        <taxon>Gymnolaemata</taxon>
        <taxon>Cheilostomatida</taxon>
        <taxon>Flustrina</taxon>
        <taxon>Buguloidea</taxon>
        <taxon>Bugulidae</taxon>
        <taxon>Bugula</taxon>
    </lineage>
</organism>
<evidence type="ECO:0000256" key="1">
    <source>
        <dbReference type="ARBA" id="ARBA00022741"/>
    </source>
</evidence>
<dbReference type="PROSITE" id="PS51456">
    <property type="entry name" value="MYOSIN_MOTOR"/>
    <property type="match status" value="1"/>
</dbReference>
<evidence type="ECO:0000256" key="6">
    <source>
        <dbReference type="PROSITE-ProRule" id="PRU00782"/>
    </source>
</evidence>
<dbReference type="GO" id="GO:0016459">
    <property type="term" value="C:myosin complex"/>
    <property type="evidence" value="ECO:0007669"/>
    <property type="project" value="UniProtKB-KW"/>
</dbReference>
<dbReference type="GO" id="GO:0005524">
    <property type="term" value="F:ATP binding"/>
    <property type="evidence" value="ECO:0007669"/>
    <property type="project" value="UniProtKB-KW"/>
</dbReference>
<dbReference type="AlphaFoldDB" id="A0A7J7J0U0"/>
<dbReference type="Proteomes" id="UP000593567">
    <property type="component" value="Unassembled WGS sequence"/>
</dbReference>
<evidence type="ECO:0000259" key="7">
    <source>
        <dbReference type="PROSITE" id="PS51456"/>
    </source>
</evidence>
<dbReference type="CDD" id="cd23767">
    <property type="entry name" value="IQCD"/>
    <property type="match status" value="1"/>
</dbReference>
<dbReference type="PANTHER" id="PTHR13140:SF498">
    <property type="entry name" value="DACHS, ISOFORM E"/>
    <property type="match status" value="1"/>
</dbReference>
<proteinExistence type="inferred from homology"/>
<dbReference type="InterPro" id="IPR027417">
    <property type="entry name" value="P-loop_NTPase"/>
</dbReference>
<dbReference type="Gene3D" id="1.20.58.530">
    <property type="match status" value="1"/>
</dbReference>
<dbReference type="Gene3D" id="3.40.850.10">
    <property type="entry name" value="Kinesin motor domain"/>
    <property type="match status" value="1"/>
</dbReference>
<dbReference type="GO" id="GO:0005737">
    <property type="term" value="C:cytoplasm"/>
    <property type="evidence" value="ECO:0007669"/>
    <property type="project" value="TreeGrafter"/>
</dbReference>
<keyword evidence="4" id="KW-0505">Motor protein</keyword>
<keyword evidence="5 6" id="KW-0009">Actin-binding</keyword>
<dbReference type="GO" id="GO:0016020">
    <property type="term" value="C:membrane"/>
    <property type="evidence" value="ECO:0007669"/>
    <property type="project" value="TreeGrafter"/>
</dbReference>
<comment type="caution">
    <text evidence="6">Lacks conserved residue(s) required for the propagation of feature annotation.</text>
</comment>
<name>A0A7J7J0U0_BUGNE</name>
<feature type="domain" description="Myosin motor" evidence="7">
    <location>
        <begin position="1"/>
        <end position="201"/>
    </location>
</feature>
<dbReference type="EMBL" id="VXIV02003211">
    <property type="protein sequence ID" value="KAF6019790.1"/>
    <property type="molecule type" value="Genomic_DNA"/>
</dbReference>
<keyword evidence="9" id="KW-1185">Reference proteome</keyword>
<comment type="similarity">
    <text evidence="6">Belongs to the TRAFAC class myosin-kinesin ATPase superfamily. Myosin family.</text>
</comment>
<gene>
    <name evidence="8" type="ORF">EB796_021880</name>
</gene>
<dbReference type="Pfam" id="PF00063">
    <property type="entry name" value="Myosin_head"/>
    <property type="match status" value="1"/>
</dbReference>
<dbReference type="OrthoDB" id="370884at2759"/>
<dbReference type="InterPro" id="IPR001609">
    <property type="entry name" value="Myosin_head_motor_dom-like"/>
</dbReference>
<dbReference type="InterPro" id="IPR036961">
    <property type="entry name" value="Kinesin_motor_dom_sf"/>
</dbReference>
<protein>
    <submittedName>
        <fullName evidence="8">Myo20</fullName>
    </submittedName>
</protein>
<keyword evidence="3 6" id="KW-0518">Myosin</keyword>
<dbReference type="Pfam" id="PF00612">
    <property type="entry name" value="IQ"/>
    <property type="match status" value="1"/>
</dbReference>
<evidence type="ECO:0000256" key="2">
    <source>
        <dbReference type="ARBA" id="ARBA00022840"/>
    </source>
</evidence>
<evidence type="ECO:0000256" key="5">
    <source>
        <dbReference type="ARBA" id="ARBA00023203"/>
    </source>
</evidence>
<evidence type="ECO:0000256" key="3">
    <source>
        <dbReference type="ARBA" id="ARBA00023123"/>
    </source>
</evidence>
<dbReference type="PANTHER" id="PTHR13140">
    <property type="entry name" value="MYOSIN"/>
    <property type="match status" value="1"/>
</dbReference>
<sequence length="383" mass="44143">MPDEMVALFGKKGVTSSLLSKLYSRELKDLEANGGKAKGYSYCAVPCPSIGYNMQPGCYGQDFLYSLDCLMQTLAFSNTTFVRCIKASESGTPHLWDAEYVHRQVVMLEVLETTKLLTSGLPHKLSYKDFVHKYQCISKLRLRPPSWTLEHYREFTQDIIDQYLQELESKSIPYQTSSWVFGKKHIFLSDDFSRQLDMLLNDVRVKSACKIQAAFRGWLIRDSWQGIIEHRRAHRRGGKGKVPQAYDSGYNTPLSHRLPHPKPPTSQPIDNYNLYSKNTDHLFHWKPTFKNMQDMGTPPLPDKRKYSISRGMKVYFPQVRVMKENINVEGYELKENSEVLCVGYSSRPSHVSIAFQNDILEVPFEKTSIRITNQLHGPELQKL</sequence>
<evidence type="ECO:0000313" key="8">
    <source>
        <dbReference type="EMBL" id="KAF6019790.1"/>
    </source>
</evidence>
<dbReference type="Gene3D" id="1.20.5.4820">
    <property type="match status" value="1"/>
</dbReference>
<dbReference type="PROSITE" id="PS50096">
    <property type="entry name" value="IQ"/>
    <property type="match status" value="1"/>
</dbReference>
<dbReference type="SUPFAM" id="SSF52540">
    <property type="entry name" value="P-loop containing nucleoside triphosphate hydrolases"/>
    <property type="match status" value="1"/>
</dbReference>
<evidence type="ECO:0000256" key="4">
    <source>
        <dbReference type="ARBA" id="ARBA00023175"/>
    </source>
</evidence>
<comment type="caution">
    <text evidence="8">The sequence shown here is derived from an EMBL/GenBank/DDBJ whole genome shotgun (WGS) entry which is preliminary data.</text>
</comment>
<feature type="region of interest" description="Actin-binding" evidence="6">
    <location>
        <begin position="67"/>
        <end position="89"/>
    </location>
</feature>
<evidence type="ECO:0000313" key="9">
    <source>
        <dbReference type="Proteomes" id="UP000593567"/>
    </source>
</evidence>
<keyword evidence="2" id="KW-0067">ATP-binding</keyword>
<dbReference type="GO" id="GO:0007015">
    <property type="term" value="P:actin filament organization"/>
    <property type="evidence" value="ECO:0007669"/>
    <property type="project" value="TreeGrafter"/>
</dbReference>
<accession>A0A7J7J0U0</accession>
<dbReference type="GO" id="GO:0003774">
    <property type="term" value="F:cytoskeletal motor activity"/>
    <property type="evidence" value="ECO:0007669"/>
    <property type="project" value="InterPro"/>
</dbReference>
<dbReference type="InterPro" id="IPR000048">
    <property type="entry name" value="IQ_motif_EF-hand-BS"/>
</dbReference>